<keyword evidence="1" id="KW-1133">Transmembrane helix</keyword>
<feature type="transmembrane region" description="Helical" evidence="1">
    <location>
        <begin position="158"/>
        <end position="177"/>
    </location>
</feature>
<evidence type="ECO:0000313" key="3">
    <source>
        <dbReference type="Proteomes" id="UP001558481"/>
    </source>
</evidence>
<feature type="transmembrane region" description="Helical" evidence="1">
    <location>
        <begin position="28"/>
        <end position="50"/>
    </location>
</feature>
<dbReference type="InterPro" id="IPR018650">
    <property type="entry name" value="STSV1_Orf64"/>
</dbReference>
<keyword evidence="1" id="KW-0812">Transmembrane</keyword>
<reference evidence="2 3" key="1">
    <citation type="journal article" date="2024" name="Fungal Genet. Biol.">
        <title>The porcine skin microbiome exhibits broad fungal antagonism.</title>
        <authorList>
            <person name="De La Cruz K.F."/>
            <person name="Townsend E.C."/>
            <person name="Alex Cheong J.Z."/>
            <person name="Salamzade R."/>
            <person name="Liu A."/>
            <person name="Sandstrom S."/>
            <person name="Davila E."/>
            <person name="Huang L."/>
            <person name="Xu K.H."/>
            <person name="Wu S.Y."/>
            <person name="Meudt J.J."/>
            <person name="Shanmuganayagam D."/>
            <person name="Gibson A.L.F."/>
            <person name="Kalan L.R."/>
        </authorList>
    </citation>
    <scope>NUCLEOTIDE SEQUENCE [LARGE SCALE GENOMIC DNA]</scope>
    <source>
        <strain evidence="2 3">LK2625</strain>
    </source>
</reference>
<feature type="transmembrane region" description="Helical" evidence="1">
    <location>
        <begin position="265"/>
        <end position="287"/>
    </location>
</feature>
<proteinExistence type="predicted"/>
<comment type="caution">
    <text evidence="2">The sequence shown here is derived from an EMBL/GenBank/DDBJ whole genome shotgun (WGS) entry which is preliminary data.</text>
</comment>
<organism evidence="2 3">
    <name type="scientific">Kocuria carniphila</name>
    <dbReference type="NCBI Taxonomy" id="262208"/>
    <lineage>
        <taxon>Bacteria</taxon>
        <taxon>Bacillati</taxon>
        <taxon>Actinomycetota</taxon>
        <taxon>Actinomycetes</taxon>
        <taxon>Micrococcales</taxon>
        <taxon>Micrococcaceae</taxon>
        <taxon>Kocuria</taxon>
    </lineage>
</organism>
<keyword evidence="3" id="KW-1185">Reference proteome</keyword>
<evidence type="ECO:0000313" key="2">
    <source>
        <dbReference type="EMBL" id="MEX3596095.1"/>
    </source>
</evidence>
<sequence length="530" mass="56284">MSTSFARSKPSRGGLVVRGVKAPSVGPWLPCVIAVACTTLYVLFSLSQWYRWDVPSWDNAIFTQLLQSYASGQPPVVNIKGHDFNLLGDHFHPLLVVLAPVYGLFPSALTLMITQDVLLGISVGVVTGCAVRSLRTAPAAAIGVAYGLSFGLQGAVSVQFHEISLAVPLLALAVAALRERRWVTATLWSAPVALVKEDLGMTVAMLGAVMFGHAFRPAARVSGMLLNRVYEPATERGPGARASSSSAATVREFGAALSRTAQRPALLGALLMLWGVGLSLLAIWVVLPGLNPNDSFAYADKLDIAGILRDPAGAVISLFVPEQKLGTWLLTLAAGAVIAVRSPLALIALPTLAWRMLSPNHGYWGTGWHYNAVIMPIVFIALVDAVVRLRASGAGTRAPRTLAKMAPWLALGVALVVASQQPLSQLVTGEAWRGDPRAGVKHATVQAVPEGASVATDLTLINGLVSRADVHWIGNPGDPAPEFVVIDREGGTWGEDPPQDASEYAEELYGETYVTVRDEANIILLERESP</sequence>
<dbReference type="EMBL" id="JAYWLU010000024">
    <property type="protein sequence ID" value="MEX3596095.1"/>
    <property type="molecule type" value="Genomic_DNA"/>
</dbReference>
<dbReference type="RefSeq" id="WP_368629386.1">
    <property type="nucleotide sequence ID" value="NZ_JAYWLU010000024.1"/>
</dbReference>
<protein>
    <submittedName>
        <fullName evidence="2">DUF2079 domain-containing protein</fullName>
    </submittedName>
</protein>
<accession>A0ABV3V5R3</accession>
<dbReference type="Proteomes" id="UP001558481">
    <property type="component" value="Unassembled WGS sequence"/>
</dbReference>
<gene>
    <name evidence="2" type="ORF">VVR66_15380</name>
</gene>
<keyword evidence="1" id="KW-0472">Membrane</keyword>
<dbReference type="Pfam" id="PF09852">
    <property type="entry name" value="DUF2079"/>
    <property type="match status" value="1"/>
</dbReference>
<feature type="transmembrane region" description="Helical" evidence="1">
    <location>
        <begin position="91"/>
        <end position="113"/>
    </location>
</feature>
<name>A0ABV3V5R3_9MICC</name>
<evidence type="ECO:0000256" key="1">
    <source>
        <dbReference type="SAM" id="Phobius"/>
    </source>
</evidence>
<feature type="transmembrane region" description="Helical" evidence="1">
    <location>
        <begin position="368"/>
        <end position="389"/>
    </location>
</feature>
<feature type="transmembrane region" description="Helical" evidence="1">
    <location>
        <begin position="328"/>
        <end position="348"/>
    </location>
</feature>